<gene>
    <name evidence="1" type="ORF">EJ03DRAFT_205719</name>
</gene>
<proteinExistence type="predicted"/>
<protein>
    <submittedName>
        <fullName evidence="1">Uncharacterized protein</fullName>
    </submittedName>
</protein>
<dbReference type="EMBL" id="ML995888">
    <property type="protein sequence ID" value="KAF2765599.1"/>
    <property type="molecule type" value="Genomic_DNA"/>
</dbReference>
<reference evidence="1" key="1">
    <citation type="journal article" date="2020" name="Stud. Mycol.">
        <title>101 Dothideomycetes genomes: a test case for predicting lifestyles and emergence of pathogens.</title>
        <authorList>
            <person name="Haridas S."/>
            <person name="Albert R."/>
            <person name="Binder M."/>
            <person name="Bloem J."/>
            <person name="Labutti K."/>
            <person name="Salamov A."/>
            <person name="Andreopoulos B."/>
            <person name="Baker S."/>
            <person name="Barry K."/>
            <person name="Bills G."/>
            <person name="Bluhm B."/>
            <person name="Cannon C."/>
            <person name="Castanera R."/>
            <person name="Culley D."/>
            <person name="Daum C."/>
            <person name="Ezra D."/>
            <person name="Gonzalez J."/>
            <person name="Henrissat B."/>
            <person name="Kuo A."/>
            <person name="Liang C."/>
            <person name="Lipzen A."/>
            <person name="Lutzoni F."/>
            <person name="Magnuson J."/>
            <person name="Mondo S."/>
            <person name="Nolan M."/>
            <person name="Ohm R."/>
            <person name="Pangilinan J."/>
            <person name="Park H.-J."/>
            <person name="Ramirez L."/>
            <person name="Alfaro M."/>
            <person name="Sun H."/>
            <person name="Tritt A."/>
            <person name="Yoshinaga Y."/>
            <person name="Zwiers L.-H."/>
            <person name="Turgeon B."/>
            <person name="Goodwin S."/>
            <person name="Spatafora J."/>
            <person name="Crous P."/>
            <person name="Grigoriev I."/>
        </authorList>
    </citation>
    <scope>NUCLEOTIDE SEQUENCE</scope>
    <source>
        <strain evidence="1">CBS 116005</strain>
    </source>
</reference>
<dbReference type="AlphaFoldDB" id="A0A6G1KZ94"/>
<evidence type="ECO:0000313" key="1">
    <source>
        <dbReference type="EMBL" id="KAF2765599.1"/>
    </source>
</evidence>
<sequence length="158" mass="17498">MPWCRILMLIGQYLDDLRVTRSNILLRMINDLVTASALHLAAPVPGYLLQSLHRNCCAGYVQYFDHDGGFGKCRGWAAGCRALGCTARRLTIYLGRNCACTTVRVRTLSSDMDIASSFSTFGMGLLMTDWSDRLTTSFPRQDVRASKGLKAAHRCIAS</sequence>
<dbReference type="Proteomes" id="UP000799436">
    <property type="component" value="Unassembled WGS sequence"/>
</dbReference>
<name>A0A6G1KZ94_9PEZI</name>
<keyword evidence="2" id="KW-1185">Reference proteome</keyword>
<organism evidence="1 2">
    <name type="scientific">Teratosphaeria nubilosa</name>
    <dbReference type="NCBI Taxonomy" id="161662"/>
    <lineage>
        <taxon>Eukaryota</taxon>
        <taxon>Fungi</taxon>
        <taxon>Dikarya</taxon>
        <taxon>Ascomycota</taxon>
        <taxon>Pezizomycotina</taxon>
        <taxon>Dothideomycetes</taxon>
        <taxon>Dothideomycetidae</taxon>
        <taxon>Mycosphaerellales</taxon>
        <taxon>Teratosphaeriaceae</taxon>
        <taxon>Teratosphaeria</taxon>
    </lineage>
</organism>
<accession>A0A6G1KZ94</accession>
<evidence type="ECO:0000313" key="2">
    <source>
        <dbReference type="Proteomes" id="UP000799436"/>
    </source>
</evidence>